<gene>
    <name evidence="1" type="ORF">RHMOL_Rhmol11G0125000</name>
</gene>
<name>A0ACC0LSN3_RHOML</name>
<dbReference type="EMBL" id="CM046398">
    <property type="protein sequence ID" value="KAI8531291.1"/>
    <property type="molecule type" value="Genomic_DNA"/>
</dbReference>
<protein>
    <submittedName>
        <fullName evidence="1">Uncharacterized protein</fullName>
    </submittedName>
</protein>
<accession>A0ACC0LSN3</accession>
<comment type="caution">
    <text evidence="1">The sequence shown here is derived from an EMBL/GenBank/DDBJ whole genome shotgun (WGS) entry which is preliminary data.</text>
</comment>
<evidence type="ECO:0000313" key="2">
    <source>
        <dbReference type="Proteomes" id="UP001062846"/>
    </source>
</evidence>
<dbReference type="Proteomes" id="UP001062846">
    <property type="component" value="Chromosome 11"/>
</dbReference>
<organism evidence="1 2">
    <name type="scientific">Rhododendron molle</name>
    <name type="common">Chinese azalea</name>
    <name type="synonym">Azalea mollis</name>
    <dbReference type="NCBI Taxonomy" id="49168"/>
    <lineage>
        <taxon>Eukaryota</taxon>
        <taxon>Viridiplantae</taxon>
        <taxon>Streptophyta</taxon>
        <taxon>Embryophyta</taxon>
        <taxon>Tracheophyta</taxon>
        <taxon>Spermatophyta</taxon>
        <taxon>Magnoliopsida</taxon>
        <taxon>eudicotyledons</taxon>
        <taxon>Gunneridae</taxon>
        <taxon>Pentapetalae</taxon>
        <taxon>asterids</taxon>
        <taxon>Ericales</taxon>
        <taxon>Ericaceae</taxon>
        <taxon>Ericoideae</taxon>
        <taxon>Rhodoreae</taxon>
        <taxon>Rhododendron</taxon>
    </lineage>
</organism>
<evidence type="ECO:0000313" key="1">
    <source>
        <dbReference type="EMBL" id="KAI8531291.1"/>
    </source>
</evidence>
<sequence length="147" mass="15737">MVSPRPATSWFDHGRNPAWLLELEVLGTSLTCLVLRPAMLLVVQMGKVWILAVAAAVAVSADLHWCSGLFALPDHFWDPLVRGSTAVFLVARVLLTVAWIFDNLPVHPSSLAHGSNGVLLTVAWILASPPLAASAAALLDRRSTLLG</sequence>
<proteinExistence type="predicted"/>
<keyword evidence="2" id="KW-1185">Reference proteome</keyword>
<reference evidence="1" key="1">
    <citation type="submission" date="2022-02" db="EMBL/GenBank/DDBJ databases">
        <title>Plant Genome Project.</title>
        <authorList>
            <person name="Zhang R.-G."/>
        </authorList>
    </citation>
    <scope>NUCLEOTIDE SEQUENCE</scope>
    <source>
        <strain evidence="1">AT1</strain>
    </source>
</reference>